<evidence type="ECO:0000256" key="1">
    <source>
        <dbReference type="SAM" id="MobiDB-lite"/>
    </source>
</evidence>
<reference evidence="2 3" key="1">
    <citation type="journal article" date="2019" name="Commun. Biol.">
        <title>The bagworm genome reveals a unique fibroin gene that provides high tensile strength.</title>
        <authorList>
            <person name="Kono N."/>
            <person name="Nakamura H."/>
            <person name="Ohtoshi R."/>
            <person name="Tomita M."/>
            <person name="Numata K."/>
            <person name="Arakawa K."/>
        </authorList>
    </citation>
    <scope>NUCLEOTIDE SEQUENCE [LARGE SCALE GENOMIC DNA]</scope>
</reference>
<gene>
    <name evidence="2" type="ORF">EVAR_32436_1</name>
</gene>
<dbReference type="Proteomes" id="UP000299102">
    <property type="component" value="Unassembled WGS sequence"/>
</dbReference>
<feature type="compositionally biased region" description="Basic and acidic residues" evidence="1">
    <location>
        <begin position="97"/>
        <end position="108"/>
    </location>
</feature>
<feature type="region of interest" description="Disordered" evidence="1">
    <location>
        <begin position="97"/>
        <end position="122"/>
    </location>
</feature>
<sequence>MSPSARGSFLFIGAEAHARSMTTSHESKTLVATLRGAVNEIAAAAPTLPSRWPIANRFALKGKLPAAAARPRWKIEKSSEYCKSVIDRLQVAARDAARPGRARRDLLRKSTTPDQVTERRMR</sequence>
<evidence type="ECO:0000313" key="3">
    <source>
        <dbReference type="Proteomes" id="UP000299102"/>
    </source>
</evidence>
<dbReference type="AlphaFoldDB" id="A0A4C1VNQ2"/>
<accession>A0A4C1VNQ2</accession>
<comment type="caution">
    <text evidence="2">The sequence shown here is derived from an EMBL/GenBank/DDBJ whole genome shotgun (WGS) entry which is preliminary data.</text>
</comment>
<keyword evidence="3" id="KW-1185">Reference proteome</keyword>
<organism evidence="2 3">
    <name type="scientific">Eumeta variegata</name>
    <name type="common">Bagworm moth</name>
    <name type="synonym">Eumeta japonica</name>
    <dbReference type="NCBI Taxonomy" id="151549"/>
    <lineage>
        <taxon>Eukaryota</taxon>
        <taxon>Metazoa</taxon>
        <taxon>Ecdysozoa</taxon>
        <taxon>Arthropoda</taxon>
        <taxon>Hexapoda</taxon>
        <taxon>Insecta</taxon>
        <taxon>Pterygota</taxon>
        <taxon>Neoptera</taxon>
        <taxon>Endopterygota</taxon>
        <taxon>Lepidoptera</taxon>
        <taxon>Glossata</taxon>
        <taxon>Ditrysia</taxon>
        <taxon>Tineoidea</taxon>
        <taxon>Psychidae</taxon>
        <taxon>Oiketicinae</taxon>
        <taxon>Eumeta</taxon>
    </lineage>
</organism>
<name>A0A4C1VNQ2_EUMVA</name>
<proteinExistence type="predicted"/>
<evidence type="ECO:0000313" key="2">
    <source>
        <dbReference type="EMBL" id="GBP39504.1"/>
    </source>
</evidence>
<dbReference type="EMBL" id="BGZK01000367">
    <property type="protein sequence ID" value="GBP39504.1"/>
    <property type="molecule type" value="Genomic_DNA"/>
</dbReference>
<protein>
    <submittedName>
        <fullName evidence="2">Uncharacterized protein</fullName>
    </submittedName>
</protein>